<feature type="domain" description="Protein FecR C-terminal" evidence="2">
    <location>
        <begin position="317"/>
        <end position="385"/>
    </location>
</feature>
<dbReference type="AlphaFoldDB" id="A0A363NWU4"/>
<dbReference type="InterPro" id="IPR012373">
    <property type="entry name" value="Ferrdict_sens_TM"/>
</dbReference>
<proteinExistence type="predicted"/>
<evidence type="ECO:0008006" key="5">
    <source>
        <dbReference type="Google" id="ProtNLM"/>
    </source>
</evidence>
<keyword evidence="4" id="KW-1185">Reference proteome</keyword>
<evidence type="ECO:0000259" key="1">
    <source>
        <dbReference type="Pfam" id="PF04773"/>
    </source>
</evidence>
<dbReference type="PANTHER" id="PTHR30273:SF2">
    <property type="entry name" value="PROTEIN FECR"/>
    <property type="match status" value="1"/>
</dbReference>
<dbReference type="RefSeq" id="WP_108633561.1">
    <property type="nucleotide sequence ID" value="NZ_QCXX01000002.1"/>
</dbReference>
<organism evidence="3 4">
    <name type="scientific">Sphingobacterium athyrii</name>
    <dbReference type="NCBI Taxonomy" id="2152717"/>
    <lineage>
        <taxon>Bacteria</taxon>
        <taxon>Pseudomonadati</taxon>
        <taxon>Bacteroidota</taxon>
        <taxon>Sphingobacteriia</taxon>
        <taxon>Sphingobacteriales</taxon>
        <taxon>Sphingobacteriaceae</taxon>
        <taxon>Sphingobacterium</taxon>
    </lineage>
</organism>
<dbReference type="Pfam" id="PF16344">
    <property type="entry name" value="FecR_C"/>
    <property type="match status" value="1"/>
</dbReference>
<evidence type="ECO:0000313" key="4">
    <source>
        <dbReference type="Proteomes" id="UP000250831"/>
    </source>
</evidence>
<dbReference type="OrthoDB" id="1099963at2"/>
<gene>
    <name evidence="3" type="ORF">DCO56_09860</name>
</gene>
<dbReference type="PANTHER" id="PTHR30273">
    <property type="entry name" value="PERIPLASMIC SIGNAL SENSOR AND SIGMA FACTOR ACTIVATOR FECR-RELATED"/>
    <property type="match status" value="1"/>
</dbReference>
<dbReference type="Gene3D" id="3.55.50.30">
    <property type="match status" value="1"/>
</dbReference>
<comment type="caution">
    <text evidence="3">The sequence shown here is derived from an EMBL/GenBank/DDBJ whole genome shotgun (WGS) entry which is preliminary data.</text>
</comment>
<dbReference type="GO" id="GO:0016989">
    <property type="term" value="F:sigma factor antagonist activity"/>
    <property type="evidence" value="ECO:0007669"/>
    <property type="project" value="TreeGrafter"/>
</dbReference>
<dbReference type="Pfam" id="PF04773">
    <property type="entry name" value="FecR"/>
    <property type="match status" value="1"/>
</dbReference>
<accession>A0A363NWU4</accession>
<feature type="domain" description="FecR protein" evidence="1">
    <location>
        <begin position="182"/>
        <end position="275"/>
    </location>
</feature>
<dbReference type="InterPro" id="IPR032508">
    <property type="entry name" value="FecR_C"/>
</dbReference>
<evidence type="ECO:0000313" key="3">
    <source>
        <dbReference type="EMBL" id="PUV25227.1"/>
    </source>
</evidence>
<dbReference type="EMBL" id="QCXX01000002">
    <property type="protein sequence ID" value="PUV25227.1"/>
    <property type="molecule type" value="Genomic_DNA"/>
</dbReference>
<name>A0A363NWU4_9SPHI</name>
<dbReference type="Gene3D" id="2.60.120.1440">
    <property type="match status" value="1"/>
</dbReference>
<sequence length="388" mass="43412">MDDQNQQILDILAKYEAGTITEDELQLLEDWYASFEANPDLIEHLSSEERAVRKIQLQEKIFDQIDRETTSTAEMPKKRFFLNPGNRLWQAAASLALLCAVSLYIFKKQSDKLPVSAKEQSNTISPGTDQATLTLGNGEKILLDNSKNGELTAEGNIHINKLKPGNLVYTAGKKVSKVYSNTLSTPRGGRYQLTLADGTQVWLNAQSSITYPSAFRGSSREVTITGEVYFEVAHNAAMPFRVKSENQRIEVLGTHFNVNTYNAKSIAKTTLISGSIALTNIHQRIILKPGEQGIVAGRSMSVKNVDPAEVIAWKEGYFDFTDADIGSVIDELGRWYNVDIHYKGTATQETFTGRIPRSWPFEKVLNLLKTFKSIQVEMQGRRLIVETK</sequence>
<dbReference type="Proteomes" id="UP000250831">
    <property type="component" value="Unassembled WGS sequence"/>
</dbReference>
<dbReference type="InterPro" id="IPR006860">
    <property type="entry name" value="FecR"/>
</dbReference>
<protein>
    <recommendedName>
        <fullName evidence="5">Anti-sigma factor</fullName>
    </recommendedName>
</protein>
<evidence type="ECO:0000259" key="2">
    <source>
        <dbReference type="Pfam" id="PF16344"/>
    </source>
</evidence>
<reference evidence="3 4" key="1">
    <citation type="submission" date="2018-04" db="EMBL/GenBank/DDBJ databases">
        <title>Sphingobacterium sp. M46 Genome.</title>
        <authorList>
            <person name="Cheng J."/>
            <person name="Li Y."/>
        </authorList>
    </citation>
    <scope>NUCLEOTIDE SEQUENCE [LARGE SCALE GENOMIC DNA]</scope>
    <source>
        <strain evidence="3 4">M46</strain>
    </source>
</reference>